<evidence type="ECO:0000256" key="5">
    <source>
        <dbReference type="ARBA" id="ARBA00022448"/>
    </source>
</evidence>
<dbReference type="EMBL" id="JAHYBX010000001">
    <property type="protein sequence ID" value="MCA1854414.1"/>
    <property type="molecule type" value="Genomic_DNA"/>
</dbReference>
<evidence type="ECO:0000256" key="3">
    <source>
        <dbReference type="ARBA" id="ARBA00010544"/>
    </source>
</evidence>
<evidence type="ECO:0000256" key="12">
    <source>
        <dbReference type="PIRNR" id="PIRNR002764"/>
    </source>
</evidence>
<dbReference type="NCBIfam" id="TIGR01190">
    <property type="entry name" value="ccmB"/>
    <property type="match status" value="1"/>
</dbReference>
<keyword evidence="7 12" id="KW-0997">Cell inner membrane</keyword>
<dbReference type="InterPro" id="IPR026031">
    <property type="entry name" value="Cyt_c_CcmB_bac"/>
</dbReference>
<evidence type="ECO:0000256" key="6">
    <source>
        <dbReference type="ARBA" id="ARBA00022475"/>
    </source>
</evidence>
<evidence type="ECO:0000256" key="7">
    <source>
        <dbReference type="ARBA" id="ARBA00022519"/>
    </source>
</evidence>
<dbReference type="PRINTS" id="PR01414">
    <property type="entry name" value="CCMBBIOGNSIS"/>
</dbReference>
<dbReference type="Proteomes" id="UP001198602">
    <property type="component" value="Unassembled WGS sequence"/>
</dbReference>
<feature type="transmembrane region" description="Helical" evidence="13">
    <location>
        <begin position="129"/>
        <end position="154"/>
    </location>
</feature>
<evidence type="ECO:0000313" key="15">
    <source>
        <dbReference type="Proteomes" id="UP001198602"/>
    </source>
</evidence>
<keyword evidence="5 12" id="KW-0813">Transport</keyword>
<feature type="transmembrane region" description="Helical" evidence="13">
    <location>
        <begin position="21"/>
        <end position="41"/>
    </location>
</feature>
<keyword evidence="11 12" id="KW-0472">Membrane</keyword>
<feature type="transmembrane region" description="Helical" evidence="13">
    <location>
        <begin position="194"/>
        <end position="217"/>
    </location>
</feature>
<dbReference type="Pfam" id="PF03379">
    <property type="entry name" value="CcmB"/>
    <property type="match status" value="1"/>
</dbReference>
<feature type="transmembrane region" description="Helical" evidence="13">
    <location>
        <begin position="161"/>
        <end position="182"/>
    </location>
</feature>
<keyword evidence="15" id="KW-1185">Reference proteome</keyword>
<keyword evidence="10 13" id="KW-1133">Transmembrane helix</keyword>
<protein>
    <recommendedName>
        <fullName evidence="4 12">Heme exporter protein B</fullName>
    </recommendedName>
</protein>
<comment type="subcellular location">
    <subcellularLocation>
        <location evidence="2">Cell inner membrane</location>
        <topology evidence="2">Multi-pass membrane protein</topology>
    </subcellularLocation>
</comment>
<comment type="similarity">
    <text evidence="3 12">Belongs to the CcmB/CycW/HelB family.</text>
</comment>
<evidence type="ECO:0000256" key="1">
    <source>
        <dbReference type="ARBA" id="ARBA00002442"/>
    </source>
</evidence>
<keyword evidence="8 13" id="KW-0812">Transmembrane</keyword>
<organism evidence="14 15">
    <name type="scientific">Massilia hydrophila</name>
    <dbReference type="NCBI Taxonomy" id="3044279"/>
    <lineage>
        <taxon>Bacteria</taxon>
        <taxon>Pseudomonadati</taxon>
        <taxon>Pseudomonadota</taxon>
        <taxon>Betaproteobacteria</taxon>
        <taxon>Burkholderiales</taxon>
        <taxon>Oxalobacteraceae</taxon>
        <taxon>Telluria group</taxon>
        <taxon>Massilia</taxon>
    </lineage>
</organism>
<evidence type="ECO:0000256" key="8">
    <source>
        <dbReference type="ARBA" id="ARBA00022692"/>
    </source>
</evidence>
<feature type="transmembrane region" description="Helical" evidence="13">
    <location>
        <begin position="103"/>
        <end position="123"/>
    </location>
</feature>
<dbReference type="PIRSF" id="PIRSF002764">
    <property type="entry name" value="CcmB"/>
    <property type="match status" value="1"/>
</dbReference>
<dbReference type="PANTHER" id="PTHR30070">
    <property type="entry name" value="HEME EXPORTER PROTEIN B"/>
    <property type="match status" value="1"/>
</dbReference>
<keyword evidence="9 12" id="KW-0201">Cytochrome c-type biogenesis</keyword>
<feature type="transmembrane region" description="Helical" evidence="13">
    <location>
        <begin position="47"/>
        <end position="68"/>
    </location>
</feature>
<evidence type="ECO:0000256" key="11">
    <source>
        <dbReference type="ARBA" id="ARBA00023136"/>
    </source>
</evidence>
<evidence type="ECO:0000256" key="4">
    <source>
        <dbReference type="ARBA" id="ARBA00016452"/>
    </source>
</evidence>
<accession>A0ABS7Y422</accession>
<name>A0ABS7Y422_9BURK</name>
<evidence type="ECO:0000256" key="10">
    <source>
        <dbReference type="ARBA" id="ARBA00022989"/>
    </source>
</evidence>
<evidence type="ECO:0000256" key="9">
    <source>
        <dbReference type="ARBA" id="ARBA00022748"/>
    </source>
</evidence>
<dbReference type="InterPro" id="IPR003544">
    <property type="entry name" value="Cyt_c_biogenesis_CcmB"/>
</dbReference>
<dbReference type="RefSeq" id="WP_225236890.1">
    <property type="nucleotide sequence ID" value="NZ_JAHYBX010000001.1"/>
</dbReference>
<keyword evidence="6 12" id="KW-1003">Cell membrane</keyword>
<dbReference type="PANTHER" id="PTHR30070:SF1">
    <property type="entry name" value="CYTOCHROME C BIOGENESIS B-RELATED"/>
    <property type="match status" value="1"/>
</dbReference>
<evidence type="ECO:0000313" key="14">
    <source>
        <dbReference type="EMBL" id="MCA1854414.1"/>
    </source>
</evidence>
<reference evidence="14 15" key="1">
    <citation type="submission" date="2021-07" db="EMBL/GenBank/DDBJ databases">
        <title>Characterization of Violacein-producing bacteria and related species.</title>
        <authorList>
            <person name="Wilson H.S."/>
            <person name="De Leon M.E."/>
        </authorList>
    </citation>
    <scope>NUCLEOTIDE SEQUENCE [LARGE SCALE GENOMIC DNA]</scope>
    <source>
        <strain evidence="14 15">HSC-2F05</strain>
    </source>
</reference>
<evidence type="ECO:0000256" key="13">
    <source>
        <dbReference type="SAM" id="Phobius"/>
    </source>
</evidence>
<evidence type="ECO:0000256" key="2">
    <source>
        <dbReference type="ARBA" id="ARBA00004429"/>
    </source>
</evidence>
<comment type="caution">
    <text evidence="14">The sequence shown here is derived from an EMBL/GenBank/DDBJ whole genome shotgun (WGS) entry which is preliminary data.</text>
</comment>
<proteinExistence type="inferred from homology"/>
<gene>
    <name evidence="14" type="primary">ccmB</name>
    <name evidence="14" type="ORF">LE190_00530</name>
</gene>
<comment type="function">
    <text evidence="1 12">Required for the export of heme to the periplasm for the biogenesis of c-type cytochromes.</text>
</comment>
<sequence>MLPAYLHAVRCGLLCSLRQPVDVSSPLVFFVMVTSLFPLGIGPEKALLLRIAPGIIWAGALLASLLALQRLFEPDLADGTLEQMLLSPEPLVVLAAGKITAHWMTSGVPLAIVAPVVALQYGLDGPALGTLLLSALLGTLVFSTIGSIGAALGLGSRGGSLLIALLVMPLQIPVVILGSGALTASLTGMTPAPYLMLLGALACVALALAPWATAAALRLSQE</sequence>